<dbReference type="CDD" id="cd00037">
    <property type="entry name" value="CLECT"/>
    <property type="match status" value="1"/>
</dbReference>
<dbReference type="STRING" id="64791.A0A151X7Z2"/>
<dbReference type="InterPro" id="IPR016187">
    <property type="entry name" value="CTDL_fold"/>
</dbReference>
<dbReference type="AlphaFoldDB" id="A0A151X7Z2"/>
<dbReference type="Pfam" id="PF00059">
    <property type="entry name" value="Lectin_C"/>
    <property type="match status" value="1"/>
</dbReference>
<proteinExistence type="predicted"/>
<dbReference type="InterPro" id="IPR016186">
    <property type="entry name" value="C-type_lectin-like/link_sf"/>
</dbReference>
<evidence type="ECO:0000313" key="4">
    <source>
        <dbReference type="Proteomes" id="UP000075809"/>
    </source>
</evidence>
<organism evidence="3 4">
    <name type="scientific">Mycetomoellerius zeteki</name>
    <dbReference type="NCBI Taxonomy" id="64791"/>
    <lineage>
        <taxon>Eukaryota</taxon>
        <taxon>Metazoa</taxon>
        <taxon>Ecdysozoa</taxon>
        <taxon>Arthropoda</taxon>
        <taxon>Hexapoda</taxon>
        <taxon>Insecta</taxon>
        <taxon>Pterygota</taxon>
        <taxon>Neoptera</taxon>
        <taxon>Endopterygota</taxon>
        <taxon>Hymenoptera</taxon>
        <taxon>Apocrita</taxon>
        <taxon>Aculeata</taxon>
        <taxon>Formicoidea</taxon>
        <taxon>Formicidae</taxon>
        <taxon>Myrmicinae</taxon>
        <taxon>Mycetomoellerius</taxon>
    </lineage>
</organism>
<evidence type="ECO:0000259" key="2">
    <source>
        <dbReference type="PROSITE" id="PS50041"/>
    </source>
</evidence>
<name>A0A151X7Z2_9HYME</name>
<dbReference type="SMART" id="SM00034">
    <property type="entry name" value="CLECT"/>
    <property type="match status" value="1"/>
</dbReference>
<keyword evidence="4" id="KW-1185">Reference proteome</keyword>
<evidence type="ECO:0000256" key="1">
    <source>
        <dbReference type="SAM" id="SignalP"/>
    </source>
</evidence>
<evidence type="ECO:0000313" key="3">
    <source>
        <dbReference type="EMBL" id="KYQ56496.1"/>
    </source>
</evidence>
<keyword evidence="1" id="KW-0732">Signal</keyword>
<dbReference type="InterPro" id="IPR050111">
    <property type="entry name" value="C-type_lectin/snaclec_domain"/>
</dbReference>
<feature type="domain" description="C-type lectin" evidence="2">
    <location>
        <begin position="103"/>
        <end position="219"/>
    </location>
</feature>
<dbReference type="Gene3D" id="3.10.100.10">
    <property type="entry name" value="Mannose-Binding Protein A, subunit A"/>
    <property type="match status" value="1"/>
</dbReference>
<dbReference type="InterPro" id="IPR001304">
    <property type="entry name" value="C-type_lectin-like"/>
</dbReference>
<reference evidence="3 4" key="1">
    <citation type="submission" date="2015-09" db="EMBL/GenBank/DDBJ databases">
        <title>Trachymyrmex zeteki WGS genome.</title>
        <authorList>
            <person name="Nygaard S."/>
            <person name="Hu H."/>
            <person name="Boomsma J."/>
            <person name="Zhang G."/>
        </authorList>
    </citation>
    <scope>NUCLEOTIDE SEQUENCE [LARGE SCALE GENOMIC DNA]</scope>
    <source>
        <strain evidence="3">Tzet28-1</strain>
        <tissue evidence="3">Whole body</tissue>
    </source>
</reference>
<accession>A0A151X7Z2</accession>
<sequence>MTIMLRCVLVILLYTIIYLVASENRISTDTVINGLISENISKSSQDFPTASGKLLPNANGNLSPAQQIIYIYGPRQEWKMQDGTNLIEKAGSDYLITPGIGAHKLHVRKLTWNKARRICIEEGGHLAIINSNSEEKLLLHILEENKVNQAWLGVHDLYEEGDWNTIMDVPLEATGYSKWTLKIANEPDNYNGKQHCGILLKDGGMDDIECTAAFAFFCEITL</sequence>
<dbReference type="PANTHER" id="PTHR22803">
    <property type="entry name" value="MANNOSE, PHOSPHOLIPASE, LECTIN RECEPTOR RELATED"/>
    <property type="match status" value="1"/>
</dbReference>
<dbReference type="PROSITE" id="PS50041">
    <property type="entry name" value="C_TYPE_LECTIN_2"/>
    <property type="match status" value="1"/>
</dbReference>
<dbReference type="SUPFAM" id="SSF56436">
    <property type="entry name" value="C-type lectin-like"/>
    <property type="match status" value="1"/>
</dbReference>
<dbReference type="Proteomes" id="UP000075809">
    <property type="component" value="Unassembled WGS sequence"/>
</dbReference>
<gene>
    <name evidence="3" type="ORF">ALC60_04573</name>
</gene>
<feature type="signal peptide" evidence="1">
    <location>
        <begin position="1"/>
        <end position="22"/>
    </location>
</feature>
<protein>
    <submittedName>
        <fullName evidence="3">Hemolymph lipopolysaccharide-binding protein</fullName>
    </submittedName>
</protein>
<dbReference type="EMBL" id="KQ982431">
    <property type="protein sequence ID" value="KYQ56496.1"/>
    <property type="molecule type" value="Genomic_DNA"/>
</dbReference>
<feature type="chain" id="PRO_5007591734" evidence="1">
    <location>
        <begin position="23"/>
        <end position="222"/>
    </location>
</feature>